<dbReference type="Pfam" id="PF00528">
    <property type="entry name" value="BPD_transp_1"/>
    <property type="match status" value="1"/>
</dbReference>
<feature type="transmembrane region" description="Helical" evidence="7">
    <location>
        <begin position="7"/>
        <end position="24"/>
    </location>
</feature>
<feature type="transmembrane region" description="Helical" evidence="7">
    <location>
        <begin position="177"/>
        <end position="198"/>
    </location>
</feature>
<dbReference type="InterPro" id="IPR035906">
    <property type="entry name" value="MetI-like_sf"/>
</dbReference>
<evidence type="ECO:0000313" key="10">
    <source>
        <dbReference type="Proteomes" id="UP000250028"/>
    </source>
</evidence>
<dbReference type="OrthoDB" id="3173654at2"/>
<organism evidence="9 10">
    <name type="scientific">Branchiibius hedensis</name>
    <dbReference type="NCBI Taxonomy" id="672460"/>
    <lineage>
        <taxon>Bacteria</taxon>
        <taxon>Bacillati</taxon>
        <taxon>Actinomycetota</taxon>
        <taxon>Actinomycetes</taxon>
        <taxon>Micrococcales</taxon>
        <taxon>Dermacoccaceae</taxon>
        <taxon>Branchiibius</taxon>
    </lineage>
</organism>
<evidence type="ECO:0000256" key="6">
    <source>
        <dbReference type="ARBA" id="ARBA00023136"/>
    </source>
</evidence>
<evidence type="ECO:0000256" key="5">
    <source>
        <dbReference type="ARBA" id="ARBA00022989"/>
    </source>
</evidence>
<dbReference type="AlphaFoldDB" id="A0A2Y8ZPH4"/>
<keyword evidence="2 7" id="KW-0813">Transport</keyword>
<dbReference type="PANTHER" id="PTHR30151">
    <property type="entry name" value="ALKANE SULFONATE ABC TRANSPORTER-RELATED, MEMBRANE SUBUNIT"/>
    <property type="match status" value="1"/>
</dbReference>
<feature type="transmembrane region" description="Helical" evidence="7">
    <location>
        <begin position="64"/>
        <end position="85"/>
    </location>
</feature>
<keyword evidence="6 7" id="KW-0472">Membrane</keyword>
<reference evidence="10" key="1">
    <citation type="submission" date="2016-10" db="EMBL/GenBank/DDBJ databases">
        <authorList>
            <person name="Varghese N."/>
            <person name="Submissions S."/>
        </authorList>
    </citation>
    <scope>NUCLEOTIDE SEQUENCE [LARGE SCALE GENOMIC DNA]</scope>
    <source>
        <strain evidence="10">DSM 22951</strain>
    </source>
</reference>
<keyword evidence="4 7" id="KW-0812">Transmembrane</keyword>
<evidence type="ECO:0000256" key="4">
    <source>
        <dbReference type="ARBA" id="ARBA00022692"/>
    </source>
</evidence>
<feature type="transmembrane region" description="Helical" evidence="7">
    <location>
        <begin position="218"/>
        <end position="239"/>
    </location>
</feature>
<evidence type="ECO:0000256" key="2">
    <source>
        <dbReference type="ARBA" id="ARBA00022448"/>
    </source>
</evidence>
<dbReference type="InterPro" id="IPR000515">
    <property type="entry name" value="MetI-like"/>
</dbReference>
<feature type="transmembrane region" description="Helical" evidence="7">
    <location>
        <begin position="97"/>
        <end position="116"/>
    </location>
</feature>
<dbReference type="PROSITE" id="PS50928">
    <property type="entry name" value="ABC_TM1"/>
    <property type="match status" value="1"/>
</dbReference>
<evidence type="ECO:0000259" key="8">
    <source>
        <dbReference type="PROSITE" id="PS50928"/>
    </source>
</evidence>
<evidence type="ECO:0000256" key="3">
    <source>
        <dbReference type="ARBA" id="ARBA00022475"/>
    </source>
</evidence>
<evidence type="ECO:0000256" key="1">
    <source>
        <dbReference type="ARBA" id="ARBA00004651"/>
    </source>
</evidence>
<dbReference type="Proteomes" id="UP000250028">
    <property type="component" value="Unassembled WGS sequence"/>
</dbReference>
<gene>
    <name evidence="9" type="ORF">SAMN04489750_1132</name>
</gene>
<evidence type="ECO:0000313" key="9">
    <source>
        <dbReference type="EMBL" id="SSA33835.1"/>
    </source>
</evidence>
<proteinExistence type="inferred from homology"/>
<protein>
    <submittedName>
        <fullName evidence="9">ABC-type nitrate/sulfonate/bicarbonate transport system, permease component</fullName>
    </submittedName>
</protein>
<evidence type="ECO:0000256" key="7">
    <source>
        <dbReference type="RuleBase" id="RU363032"/>
    </source>
</evidence>
<name>A0A2Y8ZPH4_9MICO</name>
<dbReference type="GO" id="GO:0005886">
    <property type="term" value="C:plasma membrane"/>
    <property type="evidence" value="ECO:0007669"/>
    <property type="project" value="UniProtKB-SubCell"/>
</dbReference>
<feature type="domain" description="ABC transmembrane type-1" evidence="8">
    <location>
        <begin position="56"/>
        <end position="240"/>
    </location>
</feature>
<dbReference type="SUPFAM" id="SSF161098">
    <property type="entry name" value="MetI-like"/>
    <property type="match status" value="1"/>
</dbReference>
<keyword evidence="3" id="KW-1003">Cell membrane</keyword>
<comment type="similarity">
    <text evidence="7">Belongs to the binding-protein-dependent transport system permease family.</text>
</comment>
<sequence length="261" mass="28508">MRIARRVLLQLWLPVALVTLWWQLSLNSSSLFFPPLREILEQFRQWWLGEGFTQDLLPSLQNLLIGYLLAVLIGVTAGLAIGSVPRVQQAIMPELEFARAIPAVALLPAAVIVLGLTDVMRIAIIAAGAVWPVLLSTIAGVAETEAQLSDIERVFRVPSRVRLLCVRLPGALPRIVAGARVSLAIAVVLIVVSEMQGATHGVGSYLLLAQRNFAITQMWSAMLLLGLLGYLLNAVFSLVERRLLRFHPISHPGHAGQKGRS</sequence>
<dbReference type="Gene3D" id="1.10.3720.10">
    <property type="entry name" value="MetI-like"/>
    <property type="match status" value="1"/>
</dbReference>
<dbReference type="GO" id="GO:0055085">
    <property type="term" value="P:transmembrane transport"/>
    <property type="evidence" value="ECO:0007669"/>
    <property type="project" value="InterPro"/>
</dbReference>
<keyword evidence="10" id="KW-1185">Reference proteome</keyword>
<comment type="subcellular location">
    <subcellularLocation>
        <location evidence="1 7">Cell membrane</location>
        <topology evidence="1 7">Multi-pass membrane protein</topology>
    </subcellularLocation>
</comment>
<keyword evidence="5 7" id="KW-1133">Transmembrane helix</keyword>
<dbReference type="EMBL" id="UESZ01000001">
    <property type="protein sequence ID" value="SSA33835.1"/>
    <property type="molecule type" value="Genomic_DNA"/>
</dbReference>
<accession>A0A2Y8ZPH4</accession>
<feature type="transmembrane region" description="Helical" evidence="7">
    <location>
        <begin position="122"/>
        <end position="142"/>
    </location>
</feature>
<dbReference type="PANTHER" id="PTHR30151:SF0">
    <property type="entry name" value="ABC TRANSPORTER PERMEASE PROTEIN MJ0413-RELATED"/>
    <property type="match status" value="1"/>
</dbReference>
<dbReference type="RefSeq" id="WP_109684476.1">
    <property type="nucleotide sequence ID" value="NZ_QGDN01000001.1"/>
</dbReference>